<dbReference type="EMBL" id="KB468135">
    <property type="protein sequence ID" value="PCH43223.1"/>
    <property type="molecule type" value="Genomic_DNA"/>
</dbReference>
<protein>
    <recommendedName>
        <fullName evidence="1">holo-[acyl-carrier-protein] synthase</fullName>
        <ecNumber evidence="1">2.7.8.7</ecNumber>
    </recommendedName>
</protein>
<dbReference type="SUPFAM" id="SSF56214">
    <property type="entry name" value="4'-phosphopantetheinyl transferase"/>
    <property type="match status" value="1"/>
</dbReference>
<dbReference type="PANTHER" id="PTHR12215">
    <property type="entry name" value="PHOSPHOPANTETHEINE TRANSFERASE"/>
    <property type="match status" value="1"/>
</dbReference>
<dbReference type="Gene3D" id="3.90.470.20">
    <property type="entry name" value="4'-phosphopantetheinyl transferase domain"/>
    <property type="match status" value="1"/>
</dbReference>
<evidence type="ECO:0000313" key="4">
    <source>
        <dbReference type="Proteomes" id="UP000218811"/>
    </source>
</evidence>
<dbReference type="GO" id="GO:0019878">
    <property type="term" value="P:lysine biosynthetic process via aminoadipic acid"/>
    <property type="evidence" value="ECO:0007669"/>
    <property type="project" value="TreeGrafter"/>
</dbReference>
<name>A0A2H3JTD5_WOLCO</name>
<sequence length="285" mass="33204">MDRPILVWMLYLNREMSQQEYDQCYQCMQICVQHAQVPYAFNRGETTRQIIAHLLPLLMMRHRRIPRAKWRDMVSQNGKHYIEQDVDSAMNPTNRLYSMIGYHLAYDQNLVGMVMTQGRMKEVINIGLGVKHWAVSPPDAAVSAYAESFYHKLTPLEQSFIKPEEGDDVVLRRLCILLALKQAYIKAIGQPMGFDWARLEFNIPNESVTGDNIPLLGWEFRVWTASTAIERSGAIVHEKYQCACAFFRGTRESRFIWQKEQKDLESWVQFINLDQLINVVPKLTD</sequence>
<dbReference type="GO" id="GO:0000287">
    <property type="term" value="F:magnesium ion binding"/>
    <property type="evidence" value="ECO:0007669"/>
    <property type="project" value="InterPro"/>
</dbReference>
<dbReference type="PANTHER" id="PTHR12215:SF10">
    <property type="entry name" value="L-AMINOADIPATE-SEMIALDEHYDE DEHYDROGENASE-PHOSPHOPANTETHEINYL TRANSFERASE"/>
    <property type="match status" value="1"/>
</dbReference>
<gene>
    <name evidence="3" type="ORF">WOLCODRAFT_138255</name>
</gene>
<evidence type="ECO:0000313" key="3">
    <source>
        <dbReference type="EMBL" id="PCH43223.1"/>
    </source>
</evidence>
<keyword evidence="2" id="KW-0808">Transferase</keyword>
<reference evidence="3 4" key="1">
    <citation type="journal article" date="2012" name="Science">
        <title>The Paleozoic origin of enzymatic lignin decomposition reconstructed from 31 fungal genomes.</title>
        <authorList>
            <person name="Floudas D."/>
            <person name="Binder M."/>
            <person name="Riley R."/>
            <person name="Barry K."/>
            <person name="Blanchette R.A."/>
            <person name="Henrissat B."/>
            <person name="Martinez A.T."/>
            <person name="Otillar R."/>
            <person name="Spatafora J.W."/>
            <person name="Yadav J.S."/>
            <person name="Aerts A."/>
            <person name="Benoit I."/>
            <person name="Boyd A."/>
            <person name="Carlson A."/>
            <person name="Copeland A."/>
            <person name="Coutinho P.M."/>
            <person name="de Vries R.P."/>
            <person name="Ferreira P."/>
            <person name="Findley K."/>
            <person name="Foster B."/>
            <person name="Gaskell J."/>
            <person name="Glotzer D."/>
            <person name="Gorecki P."/>
            <person name="Heitman J."/>
            <person name="Hesse C."/>
            <person name="Hori C."/>
            <person name="Igarashi K."/>
            <person name="Jurgens J.A."/>
            <person name="Kallen N."/>
            <person name="Kersten P."/>
            <person name="Kohler A."/>
            <person name="Kuees U."/>
            <person name="Kumar T.K.A."/>
            <person name="Kuo A."/>
            <person name="LaButti K."/>
            <person name="Larrondo L.F."/>
            <person name="Lindquist E."/>
            <person name="Ling A."/>
            <person name="Lombard V."/>
            <person name="Lucas S."/>
            <person name="Lundell T."/>
            <person name="Martin R."/>
            <person name="McLaughlin D.J."/>
            <person name="Morgenstern I."/>
            <person name="Morin E."/>
            <person name="Murat C."/>
            <person name="Nagy L.G."/>
            <person name="Nolan M."/>
            <person name="Ohm R.A."/>
            <person name="Patyshakuliyeva A."/>
            <person name="Rokas A."/>
            <person name="Ruiz-Duenas F.J."/>
            <person name="Sabat G."/>
            <person name="Salamov A."/>
            <person name="Samejima M."/>
            <person name="Schmutz J."/>
            <person name="Slot J.C."/>
            <person name="St John F."/>
            <person name="Stenlid J."/>
            <person name="Sun H."/>
            <person name="Sun S."/>
            <person name="Syed K."/>
            <person name="Tsang A."/>
            <person name="Wiebenga A."/>
            <person name="Young D."/>
            <person name="Pisabarro A."/>
            <person name="Eastwood D.C."/>
            <person name="Martin F."/>
            <person name="Cullen D."/>
            <person name="Grigoriev I.V."/>
            <person name="Hibbett D.S."/>
        </authorList>
    </citation>
    <scope>NUCLEOTIDE SEQUENCE [LARGE SCALE GENOMIC DNA]</scope>
    <source>
        <strain evidence="3 4">MD-104</strain>
    </source>
</reference>
<dbReference type="STRING" id="742152.A0A2H3JTD5"/>
<dbReference type="AlphaFoldDB" id="A0A2H3JTD5"/>
<evidence type="ECO:0000256" key="1">
    <source>
        <dbReference type="ARBA" id="ARBA00013172"/>
    </source>
</evidence>
<dbReference type="InterPro" id="IPR037143">
    <property type="entry name" value="4-PPantetheinyl_Trfase_dom_sf"/>
</dbReference>
<proteinExistence type="predicted"/>
<dbReference type="GO" id="GO:0005829">
    <property type="term" value="C:cytosol"/>
    <property type="evidence" value="ECO:0007669"/>
    <property type="project" value="TreeGrafter"/>
</dbReference>
<dbReference type="EC" id="2.7.8.7" evidence="1"/>
<dbReference type="InterPro" id="IPR050559">
    <property type="entry name" value="P-Pant_transferase_sf"/>
</dbReference>
<dbReference type="Proteomes" id="UP000218811">
    <property type="component" value="Unassembled WGS sequence"/>
</dbReference>
<dbReference type="GO" id="GO:0008897">
    <property type="term" value="F:holo-[acyl-carrier-protein] synthase activity"/>
    <property type="evidence" value="ECO:0007669"/>
    <property type="project" value="UniProtKB-EC"/>
</dbReference>
<dbReference type="OMA" id="GWEFRVF"/>
<organism evidence="3 4">
    <name type="scientific">Wolfiporia cocos (strain MD-104)</name>
    <name type="common">Brown rot fungus</name>
    <dbReference type="NCBI Taxonomy" id="742152"/>
    <lineage>
        <taxon>Eukaryota</taxon>
        <taxon>Fungi</taxon>
        <taxon>Dikarya</taxon>
        <taxon>Basidiomycota</taxon>
        <taxon>Agaricomycotina</taxon>
        <taxon>Agaricomycetes</taxon>
        <taxon>Polyporales</taxon>
        <taxon>Phaeolaceae</taxon>
        <taxon>Wolfiporia</taxon>
    </lineage>
</organism>
<evidence type="ECO:0000256" key="2">
    <source>
        <dbReference type="ARBA" id="ARBA00022679"/>
    </source>
</evidence>
<dbReference type="OrthoDB" id="26719at2759"/>
<accession>A0A2H3JTD5</accession>
<keyword evidence="4" id="KW-1185">Reference proteome</keyword>